<dbReference type="OrthoDB" id="248320at2759"/>
<feature type="region of interest" description="Disordered" evidence="1">
    <location>
        <begin position="152"/>
        <end position="229"/>
    </location>
</feature>
<dbReference type="PANTHER" id="PTHR39666:SF1">
    <property type="entry name" value="NUCLEAR PORE COMPLEX NUP2_50_61 DOMAIN-CONTAINING PROTEIN"/>
    <property type="match status" value="1"/>
</dbReference>
<proteinExistence type="predicted"/>
<keyword evidence="3" id="KW-1185">Reference proteome</keyword>
<dbReference type="InterPro" id="IPR015943">
    <property type="entry name" value="WD40/YVTN_repeat-like_dom_sf"/>
</dbReference>
<dbReference type="PANTHER" id="PTHR39666">
    <property type="entry name" value="RANBP2-TYPE DOMAIN-CONTAINING PROTEIN"/>
    <property type="match status" value="1"/>
</dbReference>
<dbReference type="SUPFAM" id="SSF117289">
    <property type="entry name" value="Nucleoporin domain"/>
    <property type="match status" value="1"/>
</dbReference>
<protein>
    <submittedName>
        <fullName evidence="2">Unnamed protein product</fullName>
    </submittedName>
</protein>
<accession>A0A9W7CYG5</accession>
<feature type="compositionally biased region" description="Acidic residues" evidence="1">
    <location>
        <begin position="196"/>
        <end position="218"/>
    </location>
</feature>
<dbReference type="SUPFAM" id="SSF47473">
    <property type="entry name" value="EF-hand"/>
    <property type="match status" value="1"/>
</dbReference>
<gene>
    <name evidence="2" type="ORF">Pfra01_001798500</name>
</gene>
<organism evidence="2 3">
    <name type="scientific">Phytophthora fragariaefolia</name>
    <dbReference type="NCBI Taxonomy" id="1490495"/>
    <lineage>
        <taxon>Eukaryota</taxon>
        <taxon>Sar</taxon>
        <taxon>Stramenopiles</taxon>
        <taxon>Oomycota</taxon>
        <taxon>Peronosporomycetes</taxon>
        <taxon>Peronosporales</taxon>
        <taxon>Peronosporaceae</taxon>
        <taxon>Phytophthora</taxon>
    </lineage>
</organism>
<dbReference type="Gene3D" id="1.10.238.10">
    <property type="entry name" value="EF-hand"/>
    <property type="match status" value="1"/>
</dbReference>
<comment type="caution">
    <text evidence="2">The sequence shown here is derived from an EMBL/GenBank/DDBJ whole genome shotgun (WGS) entry which is preliminary data.</text>
</comment>
<dbReference type="InterPro" id="IPR011992">
    <property type="entry name" value="EF-hand-dom_pair"/>
</dbReference>
<dbReference type="AlphaFoldDB" id="A0A9W7CYG5"/>
<reference evidence="2" key="1">
    <citation type="submission" date="2023-04" db="EMBL/GenBank/DDBJ databases">
        <title>Phytophthora fragariaefolia NBRC 109709.</title>
        <authorList>
            <person name="Ichikawa N."/>
            <person name="Sato H."/>
            <person name="Tonouchi N."/>
        </authorList>
    </citation>
    <scope>NUCLEOTIDE SEQUENCE</scope>
    <source>
        <strain evidence="2">NBRC 109709</strain>
    </source>
</reference>
<name>A0A9W7CYG5_9STRA</name>
<dbReference type="EMBL" id="BSXT01002161">
    <property type="protein sequence ID" value="GMF47520.1"/>
    <property type="molecule type" value="Genomic_DNA"/>
</dbReference>
<evidence type="ECO:0000256" key="1">
    <source>
        <dbReference type="SAM" id="MobiDB-lite"/>
    </source>
</evidence>
<evidence type="ECO:0000313" key="2">
    <source>
        <dbReference type="EMBL" id="GMF47520.1"/>
    </source>
</evidence>
<sequence length="346" mass="38524">MACIFDGSKCVELDEVVGFFDVKNRRHQYFSAFLPDWRMFFIGCSLSADIELLVSDPEGGEWELWKPLEKYQARLPMNAEDEESFPMGLALNLNSTLSVPVDEDTFPPVPILSCTNTEGLLVNFAFVDTTVQEVDFVKSPLVFETKPTRDVQVKEAQNTAEPLAGGGLLLSPNTVSNVSTEESPSPNKAISHEYGQNDENEFAESDDESSDEEEERKEEEEKARTTFRTIASDGTNFIASEQFPKLFKAMGSTYSEEEHASTLESLEKDGKVYEADFVSWYVNWIFGDEDSDSDEDDAATSSSAKPAEMKSKEEIAAAFSKFTAKEGSWKCDVCMVNGGSRNIGEY</sequence>
<evidence type="ECO:0000313" key="3">
    <source>
        <dbReference type="Proteomes" id="UP001165121"/>
    </source>
</evidence>
<feature type="region of interest" description="Disordered" evidence="1">
    <location>
        <begin position="290"/>
        <end position="311"/>
    </location>
</feature>
<dbReference type="Proteomes" id="UP001165121">
    <property type="component" value="Unassembled WGS sequence"/>
</dbReference>
<feature type="compositionally biased region" description="Polar residues" evidence="1">
    <location>
        <begin position="171"/>
        <end position="188"/>
    </location>
</feature>
<dbReference type="Gene3D" id="2.130.10.10">
    <property type="entry name" value="YVTN repeat-like/Quinoprotein amine dehydrogenase"/>
    <property type="match status" value="1"/>
</dbReference>